<protein>
    <submittedName>
        <fullName evidence="1">Uncharacterized protein</fullName>
    </submittedName>
</protein>
<sequence>MSDIEERIADLEGIVSDLQISEHASRIAITILSSVVNNLSNSPGLLAKGYAEAAEKSGPLEFDFPTPEGYEEELHRRVISLLSNFEETD</sequence>
<accession>A0A443VH01</accession>
<dbReference type="Proteomes" id="UP000288843">
    <property type="component" value="Unassembled WGS sequence"/>
</dbReference>
<gene>
    <name evidence="1" type="ORF">DN603_23280</name>
</gene>
<evidence type="ECO:0000313" key="2">
    <source>
        <dbReference type="Proteomes" id="UP000288843"/>
    </source>
</evidence>
<evidence type="ECO:0000313" key="1">
    <source>
        <dbReference type="EMBL" id="RWT18465.1"/>
    </source>
</evidence>
<organism evidence="1 2">
    <name type="scientific">Raoultella planticola</name>
    <name type="common">Klebsiella planticola</name>
    <dbReference type="NCBI Taxonomy" id="575"/>
    <lineage>
        <taxon>Bacteria</taxon>
        <taxon>Pseudomonadati</taxon>
        <taxon>Pseudomonadota</taxon>
        <taxon>Gammaproteobacteria</taxon>
        <taxon>Enterobacterales</taxon>
        <taxon>Enterobacteriaceae</taxon>
        <taxon>Klebsiella/Raoultella group</taxon>
        <taxon>Raoultella</taxon>
    </lineage>
</organism>
<comment type="caution">
    <text evidence="1">The sequence shown here is derived from an EMBL/GenBank/DDBJ whole genome shotgun (WGS) entry which is preliminary data.</text>
</comment>
<dbReference type="EMBL" id="QKOX01000031">
    <property type="protein sequence ID" value="RWT18465.1"/>
    <property type="molecule type" value="Genomic_DNA"/>
</dbReference>
<reference evidence="1 2" key="1">
    <citation type="submission" date="2018-06" db="EMBL/GenBank/DDBJ databases">
        <title>Carbapenemase-producing Enterobacteriaceae present in wastewater treatment plant effluent and nearby surface waters in the US.</title>
        <authorList>
            <person name="Mathys D.A."/>
            <person name="Mollenkopf D.F."/>
            <person name="Feicht S.M."/>
            <person name="Adams R.J."/>
            <person name="Albers A.L."/>
            <person name="Stuever D.M."/>
            <person name="Daniels J.B."/>
            <person name="Wittum T.E."/>
        </authorList>
    </citation>
    <scope>NUCLEOTIDE SEQUENCE [LARGE SCALE GENOMIC DNA]</scope>
    <source>
        <strain evidence="1 2">GEO_47_Down_B</strain>
    </source>
</reference>
<name>A0A443VH01_RAOPL</name>
<dbReference type="RefSeq" id="WP_128320124.1">
    <property type="nucleotide sequence ID" value="NZ_JAKCNW010000004.1"/>
</dbReference>
<dbReference type="AlphaFoldDB" id="A0A443VH01"/>
<proteinExistence type="predicted"/>